<keyword evidence="3" id="KW-1185">Reference proteome</keyword>
<dbReference type="Proteomes" id="UP001183127">
    <property type="component" value="Chromosome"/>
</dbReference>
<gene>
    <name evidence="2" type="ORF">RAH46_25670</name>
</gene>
<feature type="domain" description="Imm33-like" evidence="1">
    <location>
        <begin position="13"/>
        <end position="113"/>
    </location>
</feature>
<evidence type="ECO:0000313" key="3">
    <source>
        <dbReference type="Proteomes" id="UP001183127"/>
    </source>
</evidence>
<name>A0ABY9QNN6_9PSED</name>
<organism evidence="2 3">
    <name type="scientific">Pseudomonas entomophila</name>
    <dbReference type="NCBI Taxonomy" id="312306"/>
    <lineage>
        <taxon>Bacteria</taxon>
        <taxon>Pseudomonadati</taxon>
        <taxon>Pseudomonadota</taxon>
        <taxon>Gammaproteobacteria</taxon>
        <taxon>Pseudomonadales</taxon>
        <taxon>Pseudomonadaceae</taxon>
        <taxon>Pseudomonas</taxon>
    </lineage>
</organism>
<accession>A0ABY9QNN6</accession>
<evidence type="ECO:0000259" key="1">
    <source>
        <dbReference type="Pfam" id="PF24719"/>
    </source>
</evidence>
<reference evidence="2 3" key="1">
    <citation type="submission" date="2023-08" db="EMBL/GenBank/DDBJ databases">
        <title>Complete Genome Sequence of Pseudomonas entomophila TVIN A01.</title>
        <authorList>
            <person name="Shelke T."/>
            <person name="Mahar N.S."/>
            <person name="Gupta I."/>
            <person name="Gupta V."/>
        </authorList>
    </citation>
    <scope>NUCLEOTIDE SEQUENCE [LARGE SCALE GENOMIC DNA]</scope>
    <source>
        <strain evidence="2 3">TVIN-A01</strain>
    </source>
</reference>
<dbReference type="Pfam" id="PF24719">
    <property type="entry name" value="Imm33-like"/>
    <property type="match status" value="1"/>
</dbReference>
<dbReference type="GeneID" id="32803878"/>
<proteinExistence type="predicted"/>
<dbReference type="InterPro" id="IPR056509">
    <property type="entry name" value="Imm33-like"/>
</dbReference>
<sequence length="114" mass="13521">MIYNYHEAPPSREQAEVCKRYEVSPKAPEDRVAIALGTLKDNPIYGVRIECPEDGTVSWFFYCGEYSEEDDFYQVIHTRHLREELPEVVNYLYLPEGSKFIIDREGYEDVWFEE</sequence>
<dbReference type="RefSeq" id="WP_011531927.1">
    <property type="nucleotide sequence ID" value="NZ_CP132921.1"/>
</dbReference>
<protein>
    <recommendedName>
        <fullName evidence="1">Imm33-like domain-containing protein</fullName>
    </recommendedName>
</protein>
<dbReference type="EMBL" id="CP132921">
    <property type="protein sequence ID" value="WMW05668.1"/>
    <property type="molecule type" value="Genomic_DNA"/>
</dbReference>
<evidence type="ECO:0000313" key="2">
    <source>
        <dbReference type="EMBL" id="WMW05668.1"/>
    </source>
</evidence>